<protein>
    <submittedName>
        <fullName evidence="1">Uncharacterized protein</fullName>
    </submittedName>
</protein>
<evidence type="ECO:0000313" key="2">
    <source>
        <dbReference type="Proteomes" id="UP001207468"/>
    </source>
</evidence>
<sequence length="173" mass="18643">MCHRIFLQSPCSRSPSSPECQSFEYSEPELCLDVVCAFTLAVLAAGLTRRSEPRNPRRTEGSPLSAEYCDCDVEPARDGGTCPPVDVGDVDTCCDSVDERGGAFFARGMITGLPDEGNTDFCSGDLVQMSGLCEGRGEEKDAGSGRRPSNRGRGGCRHRRCIDGPRERLVCVA</sequence>
<dbReference type="Proteomes" id="UP001207468">
    <property type="component" value="Unassembled WGS sequence"/>
</dbReference>
<keyword evidence="2" id="KW-1185">Reference proteome</keyword>
<reference evidence="1" key="1">
    <citation type="submission" date="2021-03" db="EMBL/GenBank/DDBJ databases">
        <title>Evolutionary priming and transition to the ectomycorrhizal habit in an iconic lineage of mushroom-forming fungi: is preadaptation a requirement?</title>
        <authorList>
            <consortium name="DOE Joint Genome Institute"/>
            <person name="Looney B.P."/>
            <person name="Miyauchi S."/>
            <person name="Morin E."/>
            <person name="Drula E."/>
            <person name="Courty P.E."/>
            <person name="Chicoki N."/>
            <person name="Fauchery L."/>
            <person name="Kohler A."/>
            <person name="Kuo A."/>
            <person name="LaButti K."/>
            <person name="Pangilinan J."/>
            <person name="Lipzen A."/>
            <person name="Riley R."/>
            <person name="Andreopoulos W."/>
            <person name="He G."/>
            <person name="Johnson J."/>
            <person name="Barry K.W."/>
            <person name="Grigoriev I.V."/>
            <person name="Nagy L."/>
            <person name="Hibbett D."/>
            <person name="Henrissat B."/>
            <person name="Matheny P.B."/>
            <person name="Labbe J."/>
            <person name="Martin A.F."/>
        </authorList>
    </citation>
    <scope>NUCLEOTIDE SEQUENCE</scope>
    <source>
        <strain evidence="1">BPL698</strain>
    </source>
</reference>
<evidence type="ECO:0000313" key="1">
    <source>
        <dbReference type="EMBL" id="KAI9510378.1"/>
    </source>
</evidence>
<organism evidence="1 2">
    <name type="scientific">Russula earlei</name>
    <dbReference type="NCBI Taxonomy" id="71964"/>
    <lineage>
        <taxon>Eukaryota</taxon>
        <taxon>Fungi</taxon>
        <taxon>Dikarya</taxon>
        <taxon>Basidiomycota</taxon>
        <taxon>Agaricomycotina</taxon>
        <taxon>Agaricomycetes</taxon>
        <taxon>Russulales</taxon>
        <taxon>Russulaceae</taxon>
        <taxon>Russula</taxon>
    </lineage>
</organism>
<proteinExistence type="predicted"/>
<comment type="caution">
    <text evidence="1">The sequence shown here is derived from an EMBL/GenBank/DDBJ whole genome shotgun (WGS) entry which is preliminary data.</text>
</comment>
<gene>
    <name evidence="1" type="ORF">F5148DRAFT_592549</name>
</gene>
<name>A0ACC0UF82_9AGAM</name>
<dbReference type="EMBL" id="JAGFNK010000043">
    <property type="protein sequence ID" value="KAI9510378.1"/>
    <property type="molecule type" value="Genomic_DNA"/>
</dbReference>
<accession>A0ACC0UF82</accession>